<dbReference type="AlphaFoldDB" id="T1GNL1"/>
<evidence type="ECO:0000313" key="3">
    <source>
        <dbReference type="Proteomes" id="UP000015102"/>
    </source>
</evidence>
<evidence type="ECO:0008006" key="4">
    <source>
        <dbReference type="Google" id="ProtNLM"/>
    </source>
</evidence>
<proteinExistence type="predicted"/>
<dbReference type="EMBL" id="CAQQ02023617">
    <property type="status" value="NOT_ANNOTATED_CDS"/>
    <property type="molecule type" value="Genomic_DNA"/>
</dbReference>
<keyword evidence="3" id="KW-1185">Reference proteome</keyword>
<keyword evidence="1" id="KW-0472">Membrane</keyword>
<reference evidence="2" key="2">
    <citation type="submission" date="2015-06" db="UniProtKB">
        <authorList>
            <consortium name="EnsemblMetazoa"/>
        </authorList>
    </citation>
    <scope>IDENTIFICATION</scope>
</reference>
<sequence length="131" mass="14666">MQILGYADYVGRTTSSISSVFMRLKKEARLRGLRVNVDKTKCMVSSRIQSHLESLGPIFTIGDYDFEVLHVSESPCRKPLTVLKLLEIPPTAFTQLNVFASVIWLSLISFVGMTNWFIDSKSSSLVGVSYV</sequence>
<evidence type="ECO:0000256" key="1">
    <source>
        <dbReference type="SAM" id="Phobius"/>
    </source>
</evidence>
<dbReference type="Proteomes" id="UP000015102">
    <property type="component" value="Unassembled WGS sequence"/>
</dbReference>
<name>T1GNL1_MEGSC</name>
<dbReference type="HOGENOM" id="CLU_1929974_0_0_1"/>
<reference evidence="3" key="1">
    <citation type="submission" date="2013-02" db="EMBL/GenBank/DDBJ databases">
        <authorList>
            <person name="Hughes D."/>
        </authorList>
    </citation>
    <scope>NUCLEOTIDE SEQUENCE</scope>
    <source>
        <strain>Durham</strain>
        <strain evidence="3">NC isolate 2 -- Noor lab</strain>
    </source>
</reference>
<keyword evidence="1" id="KW-1133">Transmembrane helix</keyword>
<dbReference type="EnsemblMetazoa" id="MESCA005168-RA">
    <property type="protein sequence ID" value="MESCA005168-PA"/>
    <property type="gene ID" value="MESCA005168"/>
</dbReference>
<organism evidence="2 3">
    <name type="scientific">Megaselia scalaris</name>
    <name type="common">Humpbacked fly</name>
    <name type="synonym">Phora scalaris</name>
    <dbReference type="NCBI Taxonomy" id="36166"/>
    <lineage>
        <taxon>Eukaryota</taxon>
        <taxon>Metazoa</taxon>
        <taxon>Ecdysozoa</taxon>
        <taxon>Arthropoda</taxon>
        <taxon>Hexapoda</taxon>
        <taxon>Insecta</taxon>
        <taxon>Pterygota</taxon>
        <taxon>Neoptera</taxon>
        <taxon>Endopterygota</taxon>
        <taxon>Diptera</taxon>
        <taxon>Brachycera</taxon>
        <taxon>Muscomorpha</taxon>
        <taxon>Platypezoidea</taxon>
        <taxon>Phoridae</taxon>
        <taxon>Megaseliini</taxon>
        <taxon>Megaselia</taxon>
    </lineage>
</organism>
<accession>T1GNL1</accession>
<dbReference type="EMBL" id="CAQQ02023618">
    <property type="status" value="NOT_ANNOTATED_CDS"/>
    <property type="molecule type" value="Genomic_DNA"/>
</dbReference>
<feature type="transmembrane region" description="Helical" evidence="1">
    <location>
        <begin position="96"/>
        <end position="118"/>
    </location>
</feature>
<protein>
    <recommendedName>
        <fullName evidence="4">Reverse transcriptase domain-containing protein</fullName>
    </recommendedName>
</protein>
<keyword evidence="1" id="KW-0812">Transmembrane</keyword>
<evidence type="ECO:0000313" key="2">
    <source>
        <dbReference type="EnsemblMetazoa" id="MESCA005168-PA"/>
    </source>
</evidence>